<keyword evidence="4 6" id="KW-0479">Metal-binding</keyword>
<dbReference type="GO" id="GO:0004239">
    <property type="term" value="F:initiator methionyl aminopeptidase activity"/>
    <property type="evidence" value="ECO:0007669"/>
    <property type="project" value="UniProtKB-EC"/>
</dbReference>
<comment type="function">
    <text evidence="1 6">Removes the N-terminal methionine from nascent proteins. The N-terminal methionine is often cleaved when the second residue in the primary sequence is small and uncharged (Met-Ala-, Cys, Gly, Pro, Ser, Thr, or Val). Requires deformylation of the N(alpha)-formylated initiator methionine before it can be hydrolyzed.</text>
</comment>
<dbReference type="PRINTS" id="PR00599">
    <property type="entry name" value="MAPEPTIDASE"/>
</dbReference>
<keyword evidence="11" id="KW-1185">Reference proteome</keyword>
<dbReference type="SUPFAM" id="SSF55920">
    <property type="entry name" value="Creatinase/aminopeptidase"/>
    <property type="match status" value="1"/>
</dbReference>
<keyword evidence="3 6" id="KW-0645">Protease</keyword>
<feature type="binding site" evidence="6">
    <location>
        <position position="242"/>
    </location>
    <ligand>
        <name>a divalent metal cation</name>
        <dbReference type="ChEBI" id="CHEBI:60240"/>
        <label>2</label>
        <note>catalytic</note>
    </ligand>
</feature>
<evidence type="ECO:0000256" key="6">
    <source>
        <dbReference type="HAMAP-Rule" id="MF_01974"/>
    </source>
</evidence>
<evidence type="ECO:0000313" key="11">
    <source>
        <dbReference type="Proteomes" id="UP001277761"/>
    </source>
</evidence>
<dbReference type="RefSeq" id="WP_319954310.1">
    <property type="nucleotide sequence ID" value="NZ_JAXAVX010000005.1"/>
</dbReference>
<evidence type="ECO:0000256" key="8">
    <source>
        <dbReference type="SAM" id="MobiDB-lite"/>
    </source>
</evidence>
<evidence type="ECO:0000256" key="2">
    <source>
        <dbReference type="ARBA" id="ARBA00022438"/>
    </source>
</evidence>
<keyword evidence="5 6" id="KW-0378">Hydrolase</keyword>
<name>A0ABU4VJZ4_9ACTN</name>
<dbReference type="NCBIfam" id="TIGR00500">
    <property type="entry name" value="met_pdase_I"/>
    <property type="match status" value="1"/>
</dbReference>
<evidence type="ECO:0000313" key="10">
    <source>
        <dbReference type="EMBL" id="MDX8152154.1"/>
    </source>
</evidence>
<feature type="binding site" evidence="6">
    <location>
        <position position="147"/>
    </location>
    <ligand>
        <name>a divalent metal cation</name>
        <dbReference type="ChEBI" id="CHEBI:60240"/>
        <label>1</label>
    </ligand>
</feature>
<gene>
    <name evidence="6 10" type="primary">map</name>
    <name evidence="10" type="ORF">SK069_11155</name>
</gene>
<feature type="binding site" evidence="6">
    <location>
        <position position="216"/>
    </location>
    <ligand>
        <name>substrate</name>
    </ligand>
</feature>
<comment type="catalytic activity">
    <reaction evidence="6 7">
        <text>Release of N-terminal amino acids, preferentially methionine, from peptides and arylamides.</text>
        <dbReference type="EC" id="3.4.11.18"/>
    </reaction>
</comment>
<comment type="cofactor">
    <cofactor evidence="6">
        <name>Co(2+)</name>
        <dbReference type="ChEBI" id="CHEBI:48828"/>
    </cofactor>
    <cofactor evidence="6">
        <name>Zn(2+)</name>
        <dbReference type="ChEBI" id="CHEBI:29105"/>
    </cofactor>
    <cofactor evidence="6">
        <name>Mn(2+)</name>
        <dbReference type="ChEBI" id="CHEBI:29035"/>
    </cofactor>
    <cofactor evidence="6">
        <name>Fe(2+)</name>
        <dbReference type="ChEBI" id="CHEBI:29033"/>
    </cofactor>
    <text evidence="6">Binds 2 divalent metal cations per subunit. Has a high-affinity and a low affinity metal-binding site. The true nature of the physiological cofactor is under debate. The enzyme is active with cobalt, zinc, manganese or divalent iron ions. Most likely, methionine aminopeptidases function as mononuclear Fe(2+)-metalloproteases under physiological conditions, and the catalytically relevant metal-binding site has been assigned to the histidine-containing high-affinity site.</text>
</comment>
<dbReference type="PANTHER" id="PTHR43330:SF16">
    <property type="entry name" value="METHIONINE AMINOPEPTIDASE 2"/>
    <property type="match status" value="1"/>
</dbReference>
<dbReference type="InterPro" id="IPR001714">
    <property type="entry name" value="Pept_M24_MAP"/>
</dbReference>
<dbReference type="HAMAP" id="MF_01974">
    <property type="entry name" value="MetAP_1"/>
    <property type="match status" value="1"/>
</dbReference>
<dbReference type="PANTHER" id="PTHR43330">
    <property type="entry name" value="METHIONINE AMINOPEPTIDASE"/>
    <property type="match status" value="1"/>
</dbReference>
<evidence type="ECO:0000259" key="9">
    <source>
        <dbReference type="Pfam" id="PF00557"/>
    </source>
</evidence>
<reference evidence="10 11" key="1">
    <citation type="submission" date="2023-11" db="EMBL/GenBank/DDBJ databases">
        <authorList>
            <person name="Xu M."/>
            <person name="Jiang T."/>
        </authorList>
    </citation>
    <scope>NUCLEOTIDE SEQUENCE [LARGE SCALE GENOMIC DNA]</scope>
    <source>
        <strain evidence="10 11">SD</strain>
    </source>
</reference>
<dbReference type="Gene3D" id="3.90.230.10">
    <property type="entry name" value="Creatinase/methionine aminopeptidase superfamily"/>
    <property type="match status" value="1"/>
</dbReference>
<evidence type="ECO:0000256" key="1">
    <source>
        <dbReference type="ARBA" id="ARBA00002521"/>
    </source>
</evidence>
<feature type="binding site" evidence="6">
    <location>
        <position position="118"/>
    </location>
    <ligand>
        <name>substrate</name>
    </ligand>
</feature>
<feature type="binding site" evidence="6">
    <location>
        <position position="274"/>
    </location>
    <ligand>
        <name>a divalent metal cation</name>
        <dbReference type="ChEBI" id="CHEBI:60240"/>
        <label>1</label>
    </ligand>
</feature>
<feature type="binding site" evidence="6">
    <location>
        <position position="136"/>
    </location>
    <ligand>
        <name>a divalent metal cation</name>
        <dbReference type="ChEBI" id="CHEBI:60240"/>
        <label>1</label>
    </ligand>
</feature>
<feature type="binding site" evidence="6">
    <location>
        <position position="274"/>
    </location>
    <ligand>
        <name>a divalent metal cation</name>
        <dbReference type="ChEBI" id="CHEBI:60240"/>
        <label>2</label>
        <note>catalytic</note>
    </ligand>
</feature>
<evidence type="ECO:0000256" key="7">
    <source>
        <dbReference type="RuleBase" id="RU003653"/>
    </source>
</evidence>
<comment type="caution">
    <text evidence="10">The sequence shown here is derived from an EMBL/GenBank/DDBJ whole genome shotgun (WGS) entry which is preliminary data.</text>
</comment>
<feature type="region of interest" description="Disordered" evidence="8">
    <location>
        <begin position="1"/>
        <end position="47"/>
    </location>
</feature>
<evidence type="ECO:0000256" key="5">
    <source>
        <dbReference type="ARBA" id="ARBA00022801"/>
    </source>
</evidence>
<dbReference type="Pfam" id="PF00557">
    <property type="entry name" value="Peptidase_M24"/>
    <property type="match status" value="1"/>
</dbReference>
<feature type="binding site" evidence="6">
    <location>
        <position position="147"/>
    </location>
    <ligand>
        <name>a divalent metal cation</name>
        <dbReference type="ChEBI" id="CHEBI:60240"/>
        <label>2</label>
        <note>catalytic</note>
    </ligand>
</feature>
<feature type="binding site" evidence="6">
    <location>
        <position position="209"/>
    </location>
    <ligand>
        <name>a divalent metal cation</name>
        <dbReference type="ChEBI" id="CHEBI:60240"/>
        <label>2</label>
        <note>catalytic</note>
    </ligand>
</feature>
<dbReference type="InterPro" id="IPR000994">
    <property type="entry name" value="Pept_M24"/>
</dbReference>
<keyword evidence="2 6" id="KW-0031">Aminopeptidase</keyword>
<dbReference type="Proteomes" id="UP001277761">
    <property type="component" value="Unassembled WGS sequence"/>
</dbReference>
<dbReference type="InterPro" id="IPR002467">
    <property type="entry name" value="Pept_M24A_MAP1"/>
</dbReference>
<comment type="subunit">
    <text evidence="6">Monomer.</text>
</comment>
<proteinExistence type="inferred from homology"/>
<comment type="similarity">
    <text evidence="6">Belongs to the peptidase M24A family. Methionine aminopeptidase type 1 subfamily.</text>
</comment>
<protein>
    <recommendedName>
        <fullName evidence="6 7">Methionine aminopeptidase</fullName>
        <shortName evidence="6">MAP</shortName>
        <shortName evidence="6">MetAP</shortName>
        <ecNumber evidence="6 7">3.4.11.18</ecNumber>
    </recommendedName>
    <alternativeName>
        <fullName evidence="6">Peptidase M</fullName>
    </alternativeName>
</protein>
<dbReference type="InterPro" id="IPR036005">
    <property type="entry name" value="Creatinase/aminopeptidase-like"/>
</dbReference>
<organism evidence="10 11">
    <name type="scientific">Patulibacter brassicae</name>
    <dbReference type="NCBI Taxonomy" id="1705717"/>
    <lineage>
        <taxon>Bacteria</taxon>
        <taxon>Bacillati</taxon>
        <taxon>Actinomycetota</taxon>
        <taxon>Thermoleophilia</taxon>
        <taxon>Solirubrobacterales</taxon>
        <taxon>Patulibacteraceae</taxon>
        <taxon>Patulibacter</taxon>
    </lineage>
</organism>
<accession>A0ABU4VJZ4</accession>
<feature type="domain" description="Peptidase M24" evidence="9">
    <location>
        <begin position="52"/>
        <end position="281"/>
    </location>
</feature>
<dbReference type="EMBL" id="JAXAVX010000005">
    <property type="protein sequence ID" value="MDX8152154.1"/>
    <property type="molecule type" value="Genomic_DNA"/>
</dbReference>
<dbReference type="CDD" id="cd01086">
    <property type="entry name" value="MetAP1"/>
    <property type="match status" value="1"/>
</dbReference>
<evidence type="ECO:0000256" key="4">
    <source>
        <dbReference type="ARBA" id="ARBA00022723"/>
    </source>
</evidence>
<sequence length="293" mass="31860">MSAPSSTRPPIVPGRLSPRRKVPKEIARPPYALLGEPPAPEAPRARTPQELEGMRRASDIASDALAAVAAAIRPGVTTDELDAIAHEAMIERGAYPSTLNYSHYPKSSCISINEVICHGIPALDTELFEGDIVTVDVTAYIDGVHGDLNQTFAVGEIDQRSRDLMETTRRALAAGIAAVKPGGQVRDIGRAIEKVVRNRYGIVTQFGGHGIGTAFHDGLHVPHQYDRRATDRFFPGMTFTIEPMLNLGSPEARIWEEDGWTAVTVDGQRSAQEEHTILVTETGTEVLTRHVDD</sequence>
<dbReference type="EC" id="3.4.11.18" evidence="6 7"/>
<evidence type="ECO:0000256" key="3">
    <source>
        <dbReference type="ARBA" id="ARBA00022670"/>
    </source>
</evidence>